<dbReference type="Pfam" id="PF00107">
    <property type="entry name" value="ADH_zinc_N"/>
    <property type="match status" value="1"/>
</dbReference>
<dbReference type="InterPro" id="IPR014030">
    <property type="entry name" value="Ketoacyl_synth_N"/>
</dbReference>
<dbReference type="InterPro" id="IPR018201">
    <property type="entry name" value="Ketoacyl_synth_AS"/>
</dbReference>
<dbReference type="SMART" id="SM00829">
    <property type="entry name" value="PKS_ER"/>
    <property type="match status" value="1"/>
</dbReference>
<evidence type="ECO:0000256" key="8">
    <source>
        <dbReference type="SAM" id="MobiDB-lite"/>
    </source>
</evidence>
<dbReference type="PROSITE" id="PS52004">
    <property type="entry name" value="KS3_2"/>
    <property type="match status" value="1"/>
</dbReference>
<dbReference type="InterPro" id="IPR057326">
    <property type="entry name" value="KR_dom"/>
</dbReference>
<dbReference type="Proteomes" id="UP000887568">
    <property type="component" value="Unplaced"/>
</dbReference>
<dbReference type="SMART" id="SM00827">
    <property type="entry name" value="PKS_AT"/>
    <property type="match status" value="1"/>
</dbReference>
<dbReference type="Pfam" id="PF21089">
    <property type="entry name" value="PKS_DH_N"/>
    <property type="match status" value="1"/>
</dbReference>
<dbReference type="SMART" id="SM00823">
    <property type="entry name" value="PKS_PP"/>
    <property type="match status" value="1"/>
</dbReference>
<dbReference type="GeneID" id="119744703"/>
<keyword evidence="2" id="KW-0597">Phosphoprotein</keyword>
<dbReference type="Pfam" id="PF00109">
    <property type="entry name" value="ketoacyl-synt"/>
    <property type="match status" value="1"/>
</dbReference>
<dbReference type="Gene3D" id="3.40.47.10">
    <property type="match status" value="1"/>
</dbReference>
<dbReference type="PROSITE" id="PS50075">
    <property type="entry name" value="CARRIER"/>
    <property type="match status" value="1"/>
</dbReference>
<dbReference type="SUPFAM" id="SSF53901">
    <property type="entry name" value="Thiolase-like"/>
    <property type="match status" value="1"/>
</dbReference>
<dbReference type="InterPro" id="IPR009081">
    <property type="entry name" value="PP-bd_ACP"/>
</dbReference>
<dbReference type="InterPro" id="IPR020806">
    <property type="entry name" value="PKS_PP-bd"/>
</dbReference>
<evidence type="ECO:0000256" key="1">
    <source>
        <dbReference type="ARBA" id="ARBA00022450"/>
    </source>
</evidence>
<dbReference type="InterPro" id="IPR050444">
    <property type="entry name" value="Polyketide_Synthase"/>
</dbReference>
<protein>
    <recommendedName>
        <fullName evidence="14">Polyketide synthase</fullName>
    </recommendedName>
</protein>
<dbReference type="Pfam" id="PF08659">
    <property type="entry name" value="KR"/>
    <property type="match status" value="1"/>
</dbReference>
<dbReference type="InterPro" id="IPR014043">
    <property type="entry name" value="Acyl_transferase_dom"/>
</dbReference>
<dbReference type="Pfam" id="PF16197">
    <property type="entry name" value="KAsynt_C_assoc"/>
    <property type="match status" value="1"/>
</dbReference>
<evidence type="ECO:0000256" key="6">
    <source>
        <dbReference type="ARBA" id="ARBA00023315"/>
    </source>
</evidence>
<feature type="region of interest" description="N-terminal hotdog fold" evidence="7">
    <location>
        <begin position="921"/>
        <end position="1045"/>
    </location>
</feature>
<dbReference type="SUPFAM" id="SSF50129">
    <property type="entry name" value="GroES-like"/>
    <property type="match status" value="1"/>
</dbReference>
<dbReference type="InterPro" id="IPR013154">
    <property type="entry name" value="ADH-like_N"/>
</dbReference>
<dbReference type="SUPFAM" id="SSF55048">
    <property type="entry name" value="Probable ACP-binding domain of malonyl-CoA ACP transacylase"/>
    <property type="match status" value="1"/>
</dbReference>
<keyword evidence="4" id="KW-0521">NADP</keyword>
<evidence type="ECO:0000313" key="12">
    <source>
        <dbReference type="EnsemblMetazoa" id="XP_038076703.1"/>
    </source>
</evidence>
<dbReference type="InterPro" id="IPR020843">
    <property type="entry name" value="ER"/>
</dbReference>
<dbReference type="GO" id="GO:0006633">
    <property type="term" value="P:fatty acid biosynthetic process"/>
    <property type="evidence" value="ECO:0007669"/>
    <property type="project" value="InterPro"/>
</dbReference>
<dbReference type="Gene3D" id="3.10.129.110">
    <property type="entry name" value="Polyketide synthase dehydratase"/>
    <property type="match status" value="1"/>
</dbReference>
<feature type="active site" description="Proton acceptor; for dehydratase activity" evidence="7">
    <location>
        <position position="961"/>
    </location>
</feature>
<dbReference type="SMART" id="SM00822">
    <property type="entry name" value="PKS_KR"/>
    <property type="match status" value="1"/>
</dbReference>
<dbReference type="InterPro" id="IPR049551">
    <property type="entry name" value="PKS_DH_C"/>
</dbReference>
<dbReference type="Gene3D" id="3.40.366.10">
    <property type="entry name" value="Malonyl-Coenzyme A Acyl Carrier Protein, domain 2"/>
    <property type="match status" value="1"/>
</dbReference>
<dbReference type="CDD" id="cd05274">
    <property type="entry name" value="KR_FAS_SDR_x"/>
    <property type="match status" value="1"/>
</dbReference>
<dbReference type="Gene3D" id="3.90.180.10">
    <property type="entry name" value="Medium-chain alcohol dehydrogenases, catalytic domain"/>
    <property type="match status" value="1"/>
</dbReference>
<dbReference type="Gene3D" id="3.40.50.720">
    <property type="entry name" value="NAD(P)-binding Rossmann-like Domain"/>
    <property type="match status" value="3"/>
</dbReference>
<dbReference type="SUPFAM" id="SSF51735">
    <property type="entry name" value="NAD(P)-binding Rossmann-fold domains"/>
    <property type="match status" value="3"/>
</dbReference>
<dbReference type="OMA" id="KDVQHYT"/>
<dbReference type="InterPro" id="IPR016035">
    <property type="entry name" value="Acyl_Trfase/lysoPLipase"/>
</dbReference>
<dbReference type="FunFam" id="3.40.50.720:FF:000209">
    <property type="entry name" value="Polyketide synthase Pks12"/>
    <property type="match status" value="1"/>
</dbReference>
<evidence type="ECO:0000256" key="5">
    <source>
        <dbReference type="ARBA" id="ARBA00023268"/>
    </source>
</evidence>
<dbReference type="InterPro" id="IPR042104">
    <property type="entry name" value="PKS_dehydratase_sf"/>
</dbReference>
<evidence type="ECO:0000256" key="2">
    <source>
        <dbReference type="ARBA" id="ARBA00022553"/>
    </source>
</evidence>
<proteinExistence type="predicted"/>
<dbReference type="InterPro" id="IPR020841">
    <property type="entry name" value="PKS_Beta-ketoAc_synthase_dom"/>
</dbReference>
<evidence type="ECO:0000256" key="7">
    <source>
        <dbReference type="PROSITE-ProRule" id="PRU01363"/>
    </source>
</evidence>
<dbReference type="SMART" id="SM00826">
    <property type="entry name" value="PKS_DH"/>
    <property type="match status" value="1"/>
</dbReference>
<dbReference type="GO" id="GO:0044550">
    <property type="term" value="P:secondary metabolite biosynthetic process"/>
    <property type="evidence" value="ECO:0007669"/>
    <property type="project" value="UniProtKB-ARBA"/>
</dbReference>
<dbReference type="SUPFAM" id="SSF53335">
    <property type="entry name" value="S-adenosyl-L-methionine-dependent methyltransferases"/>
    <property type="match status" value="1"/>
</dbReference>
<dbReference type="InterPro" id="IPR011032">
    <property type="entry name" value="GroES-like_sf"/>
</dbReference>
<dbReference type="SUPFAM" id="SSF47336">
    <property type="entry name" value="ACP-like"/>
    <property type="match status" value="1"/>
</dbReference>
<feature type="region of interest" description="C-terminal hotdog fold" evidence="7">
    <location>
        <begin position="1060"/>
        <end position="1199"/>
    </location>
</feature>
<dbReference type="InterPro" id="IPR036736">
    <property type="entry name" value="ACP-like_sf"/>
</dbReference>
<evidence type="ECO:0008006" key="14">
    <source>
        <dbReference type="Google" id="ProtNLM"/>
    </source>
</evidence>
<evidence type="ECO:0000313" key="13">
    <source>
        <dbReference type="Proteomes" id="UP000887568"/>
    </source>
</evidence>
<dbReference type="CDD" id="cd00833">
    <property type="entry name" value="PKS"/>
    <property type="match status" value="1"/>
</dbReference>
<dbReference type="Pfam" id="PF02801">
    <property type="entry name" value="Ketoacyl-synt_C"/>
    <property type="match status" value="1"/>
</dbReference>
<dbReference type="Pfam" id="PF00550">
    <property type="entry name" value="PP-binding"/>
    <property type="match status" value="1"/>
</dbReference>
<keyword evidence="5" id="KW-0511">Multifunctional enzyme</keyword>
<dbReference type="RefSeq" id="XP_038076703.1">
    <property type="nucleotide sequence ID" value="XM_038220775.1"/>
</dbReference>
<dbReference type="PANTHER" id="PTHR45681">
    <property type="entry name" value="POLYKETIDE SYNTHASE 44-RELATED"/>
    <property type="match status" value="1"/>
</dbReference>
<keyword evidence="13" id="KW-1185">Reference proteome</keyword>
<dbReference type="InterPro" id="IPR049900">
    <property type="entry name" value="PKS_mFAS_DH"/>
</dbReference>
<reference evidence="12" key="1">
    <citation type="submission" date="2022-11" db="UniProtKB">
        <authorList>
            <consortium name="EnsemblMetazoa"/>
        </authorList>
    </citation>
    <scope>IDENTIFICATION</scope>
</reference>
<evidence type="ECO:0000256" key="3">
    <source>
        <dbReference type="ARBA" id="ARBA00022679"/>
    </source>
</evidence>
<dbReference type="GO" id="GO:0016491">
    <property type="term" value="F:oxidoreductase activity"/>
    <property type="evidence" value="ECO:0007669"/>
    <property type="project" value="InterPro"/>
</dbReference>
<dbReference type="GO" id="GO:0031177">
    <property type="term" value="F:phosphopantetheine binding"/>
    <property type="evidence" value="ECO:0007669"/>
    <property type="project" value="InterPro"/>
</dbReference>
<organism evidence="12 13">
    <name type="scientific">Patiria miniata</name>
    <name type="common">Bat star</name>
    <name type="synonym">Asterina miniata</name>
    <dbReference type="NCBI Taxonomy" id="46514"/>
    <lineage>
        <taxon>Eukaryota</taxon>
        <taxon>Metazoa</taxon>
        <taxon>Echinodermata</taxon>
        <taxon>Eleutherozoa</taxon>
        <taxon>Asterozoa</taxon>
        <taxon>Asteroidea</taxon>
        <taxon>Valvatacea</taxon>
        <taxon>Valvatida</taxon>
        <taxon>Asterinidae</taxon>
        <taxon>Patiria</taxon>
    </lineage>
</organism>
<dbReference type="PANTHER" id="PTHR45681:SF6">
    <property type="entry name" value="POLYKETIDE SYNTHASE 37"/>
    <property type="match status" value="1"/>
</dbReference>
<dbReference type="InterPro" id="IPR013149">
    <property type="entry name" value="ADH-like_C"/>
</dbReference>
<feature type="region of interest" description="Disordered" evidence="8">
    <location>
        <begin position="1"/>
        <end position="23"/>
    </location>
</feature>
<dbReference type="CDD" id="cd05195">
    <property type="entry name" value="enoyl_red"/>
    <property type="match status" value="1"/>
</dbReference>
<dbReference type="Gene3D" id="1.10.1200.10">
    <property type="entry name" value="ACP-like"/>
    <property type="match status" value="1"/>
</dbReference>
<keyword evidence="6" id="KW-0012">Acyltransferase</keyword>
<dbReference type="InterPro" id="IPR016039">
    <property type="entry name" value="Thiolase-like"/>
</dbReference>
<evidence type="ECO:0000259" key="9">
    <source>
        <dbReference type="PROSITE" id="PS50075"/>
    </source>
</evidence>
<sequence>MHSKPVRMEQSSGSAKMERSSAAAKPPIAVVGIGCRMPGGVDSPKAFWDALVRGDDMISEVPPDRWSLETFHDPDQSNHSKMVTRRCGFVHGIDKFDNTFFKISPREASSMDPQQRHILEVTYEAFEDAGIIPSTLGESCGVYIGVGMMDYPIMLMETSLINPYTHTGVAHSAVANRISYAFDLRGPSYVIDTACASSMTAMHSACNAIWDGECTTAVAGGCNSLLIPEVTVGFSALGVLSPEGKCCPFSDTAKGYVRSEGFGVFILKPLDMALADNDHIYSVIRGSAIAANGFSKSLTMPSAPAQEMVMKKAYARSGVPLSSVQYVEAHGTGTPVGDPIEASAIGRTFGQLKDTPVKIGSVKSNFGHSECAAGITAAIKVALMLEKNMLVPTINFSNANPNIDLQELNLEVQTKLEPLDTNPGVSAKDTDDTYTVGLNSFGFAGAVAHMIFQKRPKADKSAMQTASAGWKLGDDSVGRPIILPLSAKSGEALNDLAKKWLEFDCDNDALSVTSWQATRRDHHTYRMTVIAESTASFRKSLEGFLQGSGSEAVVTGTAPQVKPKVCFVFPGQGQQWEDMGRKLYRDEMVFRDSIDTCDQIFKKMSGWSLLEYCGLFNSHPINPDTSPYTSVNNALSQVEVIQPAIMFIQVALYHLWQHWGVQSDVVVGHSLGEISAAYASGGLTLEEAVAVIYHRSHEQAKQEGTGRMAALRATKEQAEKICQEHQNLYIAAVNAPGAITLAGNRDVIAAVVEENPGKAKQLRVTCAFHTPEMDPIKEPFSRGMEGVVKSELGKRDVPYYSTVTGEYYDGSFGTDYWWSNIRGAVLFQPAIEAVLQETKADVFLEIAASNTLLSSVKQIARGLDPKHPPITVNSSLRDKDDLQSIQRAVGTLYTNGVPLNWAAITHESGEWAPLPTYPWQHQSFWLETEERQKRRLGLDDRTFKGQSGNISLEMFPFLADHVVGERIVFPGAGYIEYMTQMSFVETEKPALKNINFTRVLPWPEDSDSKKCTLKLGLVKDGTAMQVTCDGNLHSNAQIDVSSKTDVEECLPLEKITERCSTEVIGEEFYSRLQDLGLSYGPAFQMVEKMFLGDGEALAVLHAVPDNKQRVQVAHLDATFQLALSAVGSNSAMYLPVHIDSFELSREAIPSGQPIIAYTRIIDCDSMILTADITMATEQGKILATMKGFRAQNFNGSQSDVPIESCIYTTEWQPATAKTLSTSVLKDVFDESNLLEAYGDEMDAVARAEDVIDEVEGVCVSYIRNALNTVPPAERAQGKSYTKYINRFQAIAENATSKIIDYRDIPAVLEKIMGHVPELDSEVSLIKSLGEALPDTLRDPQVAVPLMFCAEGLDRYFYDSLSTRIYYKAGAEAVVRAVREAAKHKNVVRVLELGARIGGLTRFIVDPLKDFGTEKKMEYVFTDVSATFFQQAQGNLQEFPFVQYKQLDIEKEIKDQGFVPGSFDVVVCLDTLHAAVDVQRSTAFMTDLLSADGLMFIMEGTNTHYLTELWFGAMDVCWVFDDFRKERCWLHHQGWLDTMEKVGLKDISSASSPNEFFHSLFVGRKPSVSERDQRRIIQQDKLFIVRDGNNRFSSEFLPHYHGEVLISNFSEAKSLDHVFSEHTDSPMELMYIYSDEDSKLHALLKLFQAVESYPEVVKRMWVVTKGGNMDSSLPNSSLAVGLTRAVSNQIPSVPVFSVDFDPQNSLVENVHEMLKLMNDHDLGERELVIRGKERFVPRVMHQDLNTENKIQSMKWRVEQDLRSQAGKGASIDDLAFHDVRDFEVPPGHVKIRVKAAPLNFKDVMMALGLLEGLESETHPSFGLECAGVVEEVASGVHGFKIGDEVIAFGKSCFGSHAICDARLTVSKPDNLSFVDSSSVGVVFVTAYLCLVERANLQKDETVLIHSACGGVGLAAIQIAQMIGAKIICTAGTEEKRNYLQKQLGIEMVSDSRSSRFYDDVMEWTNGEGVDVVLNSLSGKLLHTGISLLGPCGRFCEIGKRDILQSSSLSMGFFLENKIFNSCQVDVLMKQRPAVVKKIMQKVVRLFENEKLKPIPVTVHPINELKETFRMMSKGAHIGKIVFEVPEDFQPMELQPSLNQFTPNATYIITGGFGGIGQALSRWLCQNGAKHIVLVSRRGAQTAAAKRTVNYLKHNGVNLYEFALDISSKNSVAAMFEKLRDDKRVPPVKGIFHLAGVIEEEDLSEMTFNQMSRILGAKVTGARILHELTQDDDLDIFFMLSSISTTWGHQAQPVYCAANAYLNALAEKRQRSGLPALSVQLAPVRGAGYLEDKGQTVKVLAMKGNHQLYVDEFLDVLGQLLPRKDLPCVCLANQDWGATQQFCHKYMLKFHHLAAHNSKSSKGEACCLDAADLEARVKSKMAELLCMPEESIDVSQPMVNYGVDSLVALEMVNWATNQLGVTISQLDILGGITTATLLEKAVEAN</sequence>
<dbReference type="OrthoDB" id="6420545at2759"/>
<feature type="domain" description="Carrier" evidence="9">
    <location>
        <begin position="2369"/>
        <end position="2443"/>
    </location>
</feature>
<dbReference type="InterPro" id="IPR001227">
    <property type="entry name" value="Ac_transferase_dom_sf"/>
</dbReference>
<evidence type="ECO:0000259" key="11">
    <source>
        <dbReference type="PROSITE" id="PS52019"/>
    </source>
</evidence>
<name>A0A914BK89_PATMI</name>
<dbReference type="InterPro" id="IPR029063">
    <property type="entry name" value="SAM-dependent_MTases_sf"/>
</dbReference>
<dbReference type="Gene3D" id="3.30.70.3290">
    <property type="match status" value="1"/>
</dbReference>
<dbReference type="GO" id="GO:0004315">
    <property type="term" value="F:3-oxoacyl-[acyl-carrier-protein] synthase activity"/>
    <property type="evidence" value="ECO:0007669"/>
    <property type="project" value="InterPro"/>
</dbReference>
<feature type="domain" description="Ketosynthase family 3 (KS3)" evidence="10">
    <location>
        <begin position="25"/>
        <end position="454"/>
    </location>
</feature>
<dbReference type="InterPro" id="IPR036291">
    <property type="entry name" value="NAD(P)-bd_dom_sf"/>
</dbReference>
<dbReference type="Pfam" id="PF00698">
    <property type="entry name" value="Acyl_transf_1"/>
    <property type="match status" value="1"/>
</dbReference>
<dbReference type="InterPro" id="IPR013968">
    <property type="entry name" value="PKS_KR"/>
</dbReference>
<dbReference type="InterPro" id="IPR049552">
    <property type="entry name" value="PKS_DH_N"/>
</dbReference>
<feature type="domain" description="PKS/mFAS DH" evidence="11">
    <location>
        <begin position="921"/>
        <end position="1199"/>
    </location>
</feature>
<dbReference type="InterPro" id="IPR014031">
    <property type="entry name" value="Ketoacyl_synth_C"/>
</dbReference>
<dbReference type="Pfam" id="PF08242">
    <property type="entry name" value="Methyltransf_12"/>
    <property type="match status" value="1"/>
</dbReference>
<dbReference type="EnsemblMetazoa" id="XM_038220775.1">
    <property type="protein sequence ID" value="XP_038076703.1"/>
    <property type="gene ID" value="LOC119744703"/>
</dbReference>
<evidence type="ECO:0000256" key="4">
    <source>
        <dbReference type="ARBA" id="ARBA00022857"/>
    </source>
</evidence>
<dbReference type="Gene3D" id="3.40.50.150">
    <property type="entry name" value="Vaccinia Virus protein VP39"/>
    <property type="match status" value="1"/>
</dbReference>
<dbReference type="SUPFAM" id="SSF52151">
    <property type="entry name" value="FabD/lysophospholipase-like"/>
    <property type="match status" value="1"/>
</dbReference>
<evidence type="ECO:0000259" key="10">
    <source>
        <dbReference type="PROSITE" id="PS52004"/>
    </source>
</evidence>
<dbReference type="InterPro" id="IPR013217">
    <property type="entry name" value="Methyltransf_12"/>
</dbReference>
<dbReference type="Pfam" id="PF14765">
    <property type="entry name" value="PS-DH"/>
    <property type="match status" value="1"/>
</dbReference>
<dbReference type="PROSITE" id="PS52019">
    <property type="entry name" value="PKS_MFAS_DH"/>
    <property type="match status" value="1"/>
</dbReference>
<feature type="active site" description="Proton donor; for dehydratase activity" evidence="7">
    <location>
        <position position="1116"/>
    </location>
</feature>
<dbReference type="InterPro" id="IPR016036">
    <property type="entry name" value="Malonyl_transacylase_ACP-bd"/>
</dbReference>
<keyword evidence="1" id="KW-0596">Phosphopantetheine</keyword>
<keyword evidence="3" id="KW-0808">Transferase</keyword>
<dbReference type="PROSITE" id="PS00606">
    <property type="entry name" value="KS3_1"/>
    <property type="match status" value="1"/>
</dbReference>
<dbReference type="InterPro" id="IPR032821">
    <property type="entry name" value="PKS_assoc"/>
</dbReference>
<accession>A0A914BK89</accession>
<dbReference type="Pfam" id="PF08240">
    <property type="entry name" value="ADH_N"/>
    <property type="match status" value="1"/>
</dbReference>
<dbReference type="SMART" id="SM00825">
    <property type="entry name" value="PKS_KS"/>
    <property type="match status" value="1"/>
</dbReference>
<dbReference type="InterPro" id="IPR020807">
    <property type="entry name" value="PKS_DH"/>
</dbReference>
<dbReference type="CDD" id="cd02440">
    <property type="entry name" value="AdoMet_MTases"/>
    <property type="match status" value="1"/>
</dbReference>